<reference evidence="3" key="2">
    <citation type="submission" date="2017-02" db="UniProtKB">
        <authorList>
            <consortium name="WormBaseParasite"/>
        </authorList>
    </citation>
    <scope>IDENTIFICATION</scope>
</reference>
<keyword evidence="2" id="KW-1185">Reference proteome</keyword>
<organism evidence="2 3">
    <name type="scientific">Angiostrongylus cantonensis</name>
    <name type="common">Rat lungworm</name>
    <dbReference type="NCBI Taxonomy" id="6313"/>
    <lineage>
        <taxon>Eukaryota</taxon>
        <taxon>Metazoa</taxon>
        <taxon>Ecdysozoa</taxon>
        <taxon>Nematoda</taxon>
        <taxon>Chromadorea</taxon>
        <taxon>Rhabditida</taxon>
        <taxon>Rhabditina</taxon>
        <taxon>Rhabditomorpha</taxon>
        <taxon>Strongyloidea</taxon>
        <taxon>Metastrongylidae</taxon>
        <taxon>Angiostrongylus</taxon>
    </lineage>
</organism>
<evidence type="ECO:0000313" key="2">
    <source>
        <dbReference type="Proteomes" id="UP000035642"/>
    </source>
</evidence>
<sequence>MGRGYTTISQPPFVRHHHQPQMSLYQMRLPSKNIDLMDFLALGKSCPLKAEQFPGTKSAFILDKNGDVLARQMIVKYSPTQAYCIYTECSQKVAGKDIRVKGDEDTHHLRLVSIEVMTDFVQTERGNRRLLPLFLQFHSRAEARPAEAHLIDHLAESTLGRFNLELKKNITHDSFAESDTWRDEAGFVVTDRNLFVYVTFRKSDLISTLQLSNCAKIAEYNAKDFEALCDFDASVCGFSREEAVEFIASNSFVLVAKGDGGIDGMIAYKGNKVCFCFFKPEDEILVELYEFTVDIAEDHFDFQILALYAETLETAHSLIKHCIERNNLLQVSFFTRKDLWDCKHVSSRPVYRRHTRAVPSTIKWNKVGFT</sequence>
<dbReference type="InterPro" id="IPR056017">
    <property type="entry name" value="DUF7596"/>
</dbReference>
<dbReference type="Pfam" id="PF24524">
    <property type="entry name" value="DUF7596"/>
    <property type="match status" value="1"/>
</dbReference>
<proteinExistence type="predicted"/>
<reference evidence="2" key="1">
    <citation type="submission" date="2012-09" db="EMBL/GenBank/DDBJ databases">
        <authorList>
            <person name="Martin A.A."/>
        </authorList>
    </citation>
    <scope>NUCLEOTIDE SEQUENCE</scope>
</reference>
<accession>A0A0K0DC04</accession>
<evidence type="ECO:0000259" key="1">
    <source>
        <dbReference type="Pfam" id="PF24524"/>
    </source>
</evidence>
<dbReference type="AlphaFoldDB" id="A0A0K0DC04"/>
<name>A0A0K0DC04_ANGCA</name>
<protein>
    <submittedName>
        <fullName evidence="3">DUF2156 domain-containing protein</fullName>
    </submittedName>
</protein>
<feature type="domain" description="DUF7596" evidence="1">
    <location>
        <begin position="44"/>
        <end position="189"/>
    </location>
</feature>
<evidence type="ECO:0000313" key="3">
    <source>
        <dbReference type="WBParaSite" id="ACAC_0000803401-mRNA-1"/>
    </source>
</evidence>
<dbReference type="Proteomes" id="UP000035642">
    <property type="component" value="Unassembled WGS sequence"/>
</dbReference>
<dbReference type="WBParaSite" id="ACAC_0000803401-mRNA-1">
    <property type="protein sequence ID" value="ACAC_0000803401-mRNA-1"/>
    <property type="gene ID" value="ACAC_0000803401"/>
</dbReference>